<reference evidence="2" key="1">
    <citation type="submission" date="2021-07" db="EMBL/GenBank/DDBJ databases">
        <title>Elsinoe batatas strain:CRI-CJ2 Genome sequencing and assembly.</title>
        <authorList>
            <person name="Huang L."/>
        </authorList>
    </citation>
    <scope>NUCLEOTIDE SEQUENCE</scope>
    <source>
        <strain evidence="2">CRI-CJ2</strain>
    </source>
</reference>
<dbReference type="InterPro" id="IPR018523">
    <property type="entry name" value="Isocitrate_lyase_ph_CS"/>
</dbReference>
<dbReference type="Pfam" id="PF13714">
    <property type="entry name" value="PEP_mutase"/>
    <property type="match status" value="1"/>
</dbReference>
<proteinExistence type="predicted"/>
<dbReference type="CDD" id="cd00377">
    <property type="entry name" value="ICL_PEPM"/>
    <property type="match status" value="1"/>
</dbReference>
<dbReference type="GO" id="GO:0046421">
    <property type="term" value="F:methylisocitrate lyase activity"/>
    <property type="evidence" value="ECO:0007669"/>
    <property type="project" value="UniProtKB-EC"/>
</dbReference>
<comment type="catalytic activity">
    <reaction evidence="1">
        <text>(2S,3R)-3-hydroxybutane-1,2,3-tricarboxylate = pyruvate + succinate</text>
        <dbReference type="Rhea" id="RHEA:16809"/>
        <dbReference type="ChEBI" id="CHEBI:15361"/>
        <dbReference type="ChEBI" id="CHEBI:30031"/>
        <dbReference type="ChEBI" id="CHEBI:57429"/>
        <dbReference type="EC" id="4.1.3.30"/>
    </reaction>
</comment>
<keyword evidence="3" id="KW-1185">Reference proteome</keyword>
<dbReference type="Gene3D" id="3.20.20.60">
    <property type="entry name" value="Phosphoenolpyruvate-binding domains"/>
    <property type="match status" value="2"/>
</dbReference>
<dbReference type="PROSITE" id="PS00161">
    <property type="entry name" value="ISOCITRATE_LYASE"/>
    <property type="match status" value="1"/>
</dbReference>
<dbReference type="EMBL" id="JAESVG020000006">
    <property type="protein sequence ID" value="KAG8626281.1"/>
    <property type="molecule type" value="Genomic_DNA"/>
</dbReference>
<dbReference type="AlphaFoldDB" id="A0A8K0PE09"/>
<dbReference type="PANTHER" id="PTHR42905">
    <property type="entry name" value="PHOSPHOENOLPYRUVATE CARBOXYLASE"/>
    <property type="match status" value="1"/>
</dbReference>
<protein>
    <submittedName>
        <fullName evidence="2">Uncharacterized protein</fullName>
    </submittedName>
</protein>
<gene>
    <name evidence="2" type="ORF">KVT40_005226</name>
</gene>
<evidence type="ECO:0000313" key="2">
    <source>
        <dbReference type="EMBL" id="KAG8626281.1"/>
    </source>
</evidence>
<dbReference type="SUPFAM" id="SSF51621">
    <property type="entry name" value="Phosphoenolpyruvate/pyruvate domain"/>
    <property type="match status" value="1"/>
</dbReference>
<dbReference type="InterPro" id="IPR015813">
    <property type="entry name" value="Pyrv/PenolPyrv_kinase-like_dom"/>
</dbReference>
<dbReference type="OrthoDB" id="1923844at2759"/>
<dbReference type="InterPro" id="IPR040442">
    <property type="entry name" value="Pyrv_kinase-like_dom_sf"/>
</dbReference>
<evidence type="ECO:0000256" key="1">
    <source>
        <dbReference type="ARBA" id="ARBA00001050"/>
    </source>
</evidence>
<organism evidence="2 3">
    <name type="scientific">Elsinoe batatas</name>
    <dbReference type="NCBI Taxonomy" id="2601811"/>
    <lineage>
        <taxon>Eukaryota</taxon>
        <taxon>Fungi</taxon>
        <taxon>Dikarya</taxon>
        <taxon>Ascomycota</taxon>
        <taxon>Pezizomycotina</taxon>
        <taxon>Dothideomycetes</taxon>
        <taxon>Dothideomycetidae</taxon>
        <taxon>Myriangiales</taxon>
        <taxon>Elsinoaceae</taxon>
        <taxon>Elsinoe</taxon>
    </lineage>
</organism>
<dbReference type="InterPro" id="IPR039556">
    <property type="entry name" value="ICL/PEPM"/>
</dbReference>
<dbReference type="Proteomes" id="UP000809789">
    <property type="component" value="Unassembled WGS sequence"/>
</dbReference>
<dbReference type="PANTHER" id="PTHR42905:SF2">
    <property type="entry name" value="PHOSPHOENOLPYRUVATE CARBOXYLASE FAMILY PROTEIN"/>
    <property type="match status" value="1"/>
</dbReference>
<accession>A0A8K0PE09</accession>
<evidence type="ECO:0000313" key="3">
    <source>
        <dbReference type="Proteomes" id="UP000809789"/>
    </source>
</evidence>
<comment type="caution">
    <text evidence="2">The sequence shown here is derived from an EMBL/GenBank/DDBJ whole genome shotgun (WGS) entry which is preliminary data.</text>
</comment>
<name>A0A8K0PE09_9PEZI</name>
<sequence length="272" mass="29285">MPTPTLDPVPTPPAAQLRHLLTLPEPLICPGVYDGLTARLALSHSFPALFVTGAGVSASLLSQADLGLVSLPEMASQLGIAGFHVEDQVMNKRCGHLGGKELVGREEYWLRIRAAVKARRESGRDIVIIARTDALQKLGFEEAVERVKGAVREGADVAFLEGIGSEEEGRRWCEVMSPTPCFLNVVAGGVTPNFSVEEAKKMGYKIVIWPIAALREVYVGVDKTMRELKGTGKIEAREDGRGGIRDVFGVCRLQDSQAFDEAVGGLSYKGGV</sequence>